<dbReference type="EMBL" id="NESQ01000060">
    <property type="protein sequence ID" value="PUU80627.1"/>
    <property type="molecule type" value="Genomic_DNA"/>
</dbReference>
<evidence type="ECO:0000256" key="3">
    <source>
        <dbReference type="ARBA" id="ARBA00022946"/>
    </source>
</evidence>
<dbReference type="GO" id="GO:0005739">
    <property type="term" value="C:mitochondrion"/>
    <property type="evidence" value="ECO:0007669"/>
    <property type="project" value="UniProtKB-SubCell"/>
</dbReference>
<dbReference type="InterPro" id="IPR010591">
    <property type="entry name" value="ATP11"/>
</dbReference>
<proteinExistence type="inferred from homology"/>
<dbReference type="Pfam" id="PF06644">
    <property type="entry name" value="ATP11"/>
    <property type="match status" value="1"/>
</dbReference>
<feature type="compositionally biased region" description="Pro residues" evidence="5">
    <location>
        <begin position="96"/>
        <end position="105"/>
    </location>
</feature>
<evidence type="ECO:0000256" key="4">
    <source>
        <dbReference type="ARBA" id="ARBA00023128"/>
    </source>
</evidence>
<dbReference type="AlphaFoldDB" id="A0A2T6ZYQ7"/>
<feature type="compositionally biased region" description="Polar residues" evidence="5">
    <location>
        <begin position="109"/>
        <end position="135"/>
    </location>
</feature>
<evidence type="ECO:0000313" key="6">
    <source>
        <dbReference type="EMBL" id="PUU80627.1"/>
    </source>
</evidence>
<dbReference type="PANTHER" id="PTHR13126">
    <property type="entry name" value="CHAPERONE ATP11"/>
    <property type="match status" value="1"/>
</dbReference>
<accession>A0A2T6ZYQ7</accession>
<evidence type="ECO:0000256" key="2">
    <source>
        <dbReference type="ARBA" id="ARBA00009116"/>
    </source>
</evidence>
<evidence type="ECO:0000256" key="1">
    <source>
        <dbReference type="ARBA" id="ARBA00004173"/>
    </source>
</evidence>
<sequence>MASVIRPLIVRRTIVPKLKIAPRIQRRNAQVLNVRFLQTPTAPRILEKYREKLEAKIKSEGLGSFEELREVYRDKIEKVGKEYAPSPLPINALLRDPPPPPPSPRTSPFVKTTSTSLPSSIQSRKAKSTDPTPSGVKTLSSFVDVDKLTAHSDPKEIEFIWRARFLDDKNSLCAVIPKDTYVKLEKSACQYPMFILPLPRDNGAEMHFLQWTFPTPQTSTIIFTSLAEYKLRGEFAVPHTTLSHHLELADDKGVVLAQGAVTPERGVTADDARWLVMALQKFYGALESEESGMRRKRLLEMFSKGDGRFKVESLIEEVEKWGSFRSCVSIY</sequence>
<evidence type="ECO:0000256" key="5">
    <source>
        <dbReference type="SAM" id="MobiDB-lite"/>
    </source>
</evidence>
<comment type="similarity">
    <text evidence="2">Belongs to the ATP11 family.</text>
</comment>
<comment type="subcellular location">
    <subcellularLocation>
        <location evidence="1">Mitochondrion</location>
    </subcellularLocation>
</comment>
<feature type="region of interest" description="Disordered" evidence="5">
    <location>
        <begin position="87"/>
        <end position="135"/>
    </location>
</feature>
<gene>
    <name evidence="6" type="ORF">B9Z19DRAFT_974148</name>
</gene>
<comment type="caution">
    <text evidence="6">The sequence shown here is derived from an EMBL/GenBank/DDBJ whole genome shotgun (WGS) entry which is preliminary data.</text>
</comment>
<dbReference type="Proteomes" id="UP000244722">
    <property type="component" value="Unassembled WGS sequence"/>
</dbReference>
<organism evidence="6 7">
    <name type="scientific">Tuber borchii</name>
    <name type="common">White truffle</name>
    <dbReference type="NCBI Taxonomy" id="42251"/>
    <lineage>
        <taxon>Eukaryota</taxon>
        <taxon>Fungi</taxon>
        <taxon>Dikarya</taxon>
        <taxon>Ascomycota</taxon>
        <taxon>Pezizomycotina</taxon>
        <taxon>Pezizomycetes</taxon>
        <taxon>Pezizales</taxon>
        <taxon>Tuberaceae</taxon>
        <taxon>Tuber</taxon>
    </lineage>
</organism>
<reference evidence="6 7" key="1">
    <citation type="submission" date="2017-04" db="EMBL/GenBank/DDBJ databases">
        <title>Draft genome sequence of Tuber borchii Vittad., a whitish edible truffle.</title>
        <authorList>
            <consortium name="DOE Joint Genome Institute"/>
            <person name="Murat C."/>
            <person name="Kuo A."/>
            <person name="Barry K.W."/>
            <person name="Clum A."/>
            <person name="Dockter R.B."/>
            <person name="Fauchery L."/>
            <person name="Iotti M."/>
            <person name="Kohler A."/>
            <person name="Labutti K."/>
            <person name="Lindquist E.A."/>
            <person name="Lipzen A."/>
            <person name="Ohm R.A."/>
            <person name="Wang M."/>
            <person name="Grigoriev I.V."/>
            <person name="Zambonelli A."/>
            <person name="Martin F.M."/>
        </authorList>
    </citation>
    <scope>NUCLEOTIDE SEQUENCE [LARGE SCALE GENOMIC DNA]</scope>
    <source>
        <strain evidence="6 7">Tbo3840</strain>
    </source>
</reference>
<keyword evidence="4" id="KW-0496">Mitochondrion</keyword>
<dbReference type="STRING" id="42251.A0A2T6ZYQ7"/>
<name>A0A2T6ZYQ7_TUBBO</name>
<keyword evidence="3" id="KW-0809">Transit peptide</keyword>
<dbReference type="PANTHER" id="PTHR13126:SF0">
    <property type="entry name" value="ATP SYNTHASE MITOCHONDRIAL F1 COMPLEX ASSEMBLY FACTOR 1"/>
    <property type="match status" value="1"/>
</dbReference>
<protein>
    <submittedName>
        <fullName evidence="6">ATP11 protein-domain-containing protein</fullName>
    </submittedName>
</protein>
<dbReference type="GO" id="GO:0033615">
    <property type="term" value="P:mitochondrial proton-transporting ATP synthase complex assembly"/>
    <property type="evidence" value="ECO:0007669"/>
    <property type="project" value="TreeGrafter"/>
</dbReference>
<dbReference type="OrthoDB" id="16535at2759"/>
<keyword evidence="7" id="KW-1185">Reference proteome</keyword>
<evidence type="ECO:0000313" key="7">
    <source>
        <dbReference type="Proteomes" id="UP000244722"/>
    </source>
</evidence>